<evidence type="ECO:0000313" key="3">
    <source>
        <dbReference type="Proteomes" id="UP000477750"/>
    </source>
</evidence>
<dbReference type="InterPro" id="IPR006311">
    <property type="entry name" value="TAT_signal"/>
</dbReference>
<dbReference type="CDD" id="cd14728">
    <property type="entry name" value="Ere-like"/>
    <property type="match status" value="1"/>
</dbReference>
<dbReference type="EMBL" id="WIAO01000007">
    <property type="protein sequence ID" value="MQM25555.1"/>
    <property type="molecule type" value="Genomic_DNA"/>
</dbReference>
<dbReference type="InterPro" id="IPR014622">
    <property type="entry name" value="UCP036794_erythomycin"/>
</dbReference>
<protein>
    <recommendedName>
        <fullName evidence="4">Erythromycin esterase family protein</fullName>
    </recommendedName>
</protein>
<dbReference type="SUPFAM" id="SSF159501">
    <property type="entry name" value="EreA/ChaN-like"/>
    <property type="match status" value="1"/>
</dbReference>
<accession>A0A6L5G7C2</accession>
<keyword evidence="3" id="KW-1185">Reference proteome</keyword>
<organism evidence="2 3">
    <name type="scientific">Glycomyces albidus</name>
    <dbReference type="NCBI Taxonomy" id="2656774"/>
    <lineage>
        <taxon>Bacteria</taxon>
        <taxon>Bacillati</taxon>
        <taxon>Actinomycetota</taxon>
        <taxon>Actinomycetes</taxon>
        <taxon>Glycomycetales</taxon>
        <taxon>Glycomycetaceae</taxon>
        <taxon>Glycomyces</taxon>
    </lineage>
</organism>
<dbReference type="Pfam" id="PF05139">
    <property type="entry name" value="Erythro_esteras"/>
    <property type="match status" value="1"/>
</dbReference>
<reference evidence="2 3" key="1">
    <citation type="submission" date="2019-10" db="EMBL/GenBank/DDBJ databases">
        <title>Glycomyces albidus sp. nov., a novel actinomycete isolated from rhizosphere soil of wheat (Triticum aestivum L.).</title>
        <authorList>
            <person name="Qian L."/>
        </authorList>
    </citation>
    <scope>NUCLEOTIDE SEQUENCE [LARGE SCALE GENOMIC DNA]</scope>
    <source>
        <strain evidence="2 3">NEAU-7082</strain>
    </source>
</reference>
<dbReference type="PROSITE" id="PS51318">
    <property type="entry name" value="TAT"/>
    <property type="match status" value="1"/>
</dbReference>
<name>A0A6L5G7C2_9ACTN</name>
<proteinExistence type="predicted"/>
<evidence type="ECO:0000256" key="1">
    <source>
        <dbReference type="SAM" id="SignalP"/>
    </source>
</evidence>
<dbReference type="Gene3D" id="3.30.1870.10">
    <property type="entry name" value="EreA-like, domain 2"/>
    <property type="match status" value="1"/>
</dbReference>
<dbReference type="InterPro" id="IPR007815">
    <property type="entry name" value="Emycin_Estase"/>
</dbReference>
<keyword evidence="1" id="KW-0732">Signal</keyword>
<dbReference type="AlphaFoldDB" id="A0A6L5G7C2"/>
<feature type="signal peptide" evidence="1">
    <location>
        <begin position="1"/>
        <end position="30"/>
    </location>
</feature>
<dbReference type="InterPro" id="IPR052036">
    <property type="entry name" value="Hydrolase/PRTase-associated"/>
</dbReference>
<dbReference type="Gene3D" id="1.20.1440.30">
    <property type="entry name" value="Biosynthetic Protein domain"/>
    <property type="match status" value="1"/>
</dbReference>
<dbReference type="PANTHER" id="PTHR31299">
    <property type="entry name" value="ESTERASE, PUTATIVE (AFU_ORTHOLOGUE AFUA_1G05850)-RELATED"/>
    <property type="match status" value="1"/>
</dbReference>
<evidence type="ECO:0000313" key="2">
    <source>
        <dbReference type="EMBL" id="MQM25555.1"/>
    </source>
</evidence>
<dbReference type="Proteomes" id="UP000477750">
    <property type="component" value="Unassembled WGS sequence"/>
</dbReference>
<dbReference type="Gene3D" id="3.40.1660.10">
    <property type="entry name" value="EreA-like (biosynthetic domain)"/>
    <property type="match status" value="1"/>
</dbReference>
<dbReference type="GO" id="GO:0046677">
    <property type="term" value="P:response to antibiotic"/>
    <property type="evidence" value="ECO:0007669"/>
    <property type="project" value="InterPro"/>
</dbReference>
<feature type="chain" id="PRO_5026715514" description="Erythromycin esterase family protein" evidence="1">
    <location>
        <begin position="31"/>
        <end position="444"/>
    </location>
</feature>
<dbReference type="PIRSF" id="PIRSF036794">
    <property type="entry name" value="UCP_erythr_ester"/>
    <property type="match status" value="1"/>
</dbReference>
<sequence length="444" mass="49056">MSRTRLSRRVLLSSAAAAALAAGLPSAAQGADDPVVAWIDRRSRAIDTTDPAAGLDDLEPLRRVVGAAPVVGLGEWSHGSREQFRIKHRMVRFLVERMGFRTIAFEQDFAHGIEIDRYVRGGDGDAAALVRGMSSPLWATQEIVDLIEWMRARNDAHPHRKVRFFGADLLSLRESSFTAMTAYVEAAAPDCLDELTAHLDPIRPTRPNQIQWYLGLDEETQQSMIADAKAALALIEELPSEVDAQEREYAEQHARAVIGWHEYYAVDPGLPRDVREVFIADAIQWWQRVEGGRTAYWAANIHTSAAASTTYATPAETTTFRYAGGHLRHRMGRAYRSIGTVFGEGVVNAQYFPVVEVPVGPPPEGLLDATLGRAKREHYLLDLHADAPEPVRRWREGPVTTRMIHPDLEAGQDGAQYVMSTDPLIGTFDAIAYLAATGPSTLLD</sequence>
<evidence type="ECO:0008006" key="4">
    <source>
        <dbReference type="Google" id="ProtNLM"/>
    </source>
</evidence>
<gene>
    <name evidence="2" type="ORF">GFD30_08220</name>
</gene>
<dbReference type="RefSeq" id="WP_153024711.1">
    <property type="nucleotide sequence ID" value="NZ_WIAO01000007.1"/>
</dbReference>
<dbReference type="PANTHER" id="PTHR31299:SF0">
    <property type="entry name" value="ESTERASE, PUTATIVE (AFU_ORTHOLOGUE AFUA_1G05850)-RELATED"/>
    <property type="match status" value="1"/>
</dbReference>
<comment type="caution">
    <text evidence="2">The sequence shown here is derived from an EMBL/GenBank/DDBJ whole genome shotgun (WGS) entry which is preliminary data.</text>
</comment>